<organism evidence="4">
    <name type="scientific">Capitella teleta</name>
    <name type="common">Polychaete worm</name>
    <dbReference type="NCBI Taxonomy" id="283909"/>
    <lineage>
        <taxon>Eukaryota</taxon>
        <taxon>Metazoa</taxon>
        <taxon>Spiralia</taxon>
        <taxon>Lophotrochozoa</taxon>
        <taxon>Annelida</taxon>
        <taxon>Polychaeta</taxon>
        <taxon>Sedentaria</taxon>
        <taxon>Scolecida</taxon>
        <taxon>Capitellidae</taxon>
        <taxon>Capitella</taxon>
    </lineage>
</organism>
<feature type="compositionally biased region" description="Polar residues" evidence="2">
    <location>
        <begin position="588"/>
        <end position="612"/>
    </location>
</feature>
<dbReference type="STRING" id="283909.R7V226"/>
<evidence type="ECO:0000313" key="4">
    <source>
        <dbReference type="EMBL" id="ELU09736.1"/>
    </source>
</evidence>
<dbReference type="PROSITE" id="PS50103">
    <property type="entry name" value="ZF_C3H1"/>
    <property type="match status" value="2"/>
</dbReference>
<evidence type="ECO:0000259" key="3">
    <source>
        <dbReference type="PROSITE" id="PS50103"/>
    </source>
</evidence>
<dbReference type="Proteomes" id="UP000014760">
    <property type="component" value="Unassembled WGS sequence"/>
</dbReference>
<feature type="domain" description="C3H1-type" evidence="3">
    <location>
        <begin position="1184"/>
        <end position="1210"/>
    </location>
</feature>
<dbReference type="EMBL" id="KB297987">
    <property type="protein sequence ID" value="ELU09736.1"/>
    <property type="molecule type" value="Genomic_DNA"/>
</dbReference>
<feature type="zinc finger region" description="C3H1-type" evidence="1">
    <location>
        <begin position="1213"/>
        <end position="1235"/>
    </location>
</feature>
<dbReference type="EMBL" id="AMQN01006271">
    <property type="status" value="NOT_ANNOTATED_CDS"/>
    <property type="molecule type" value="Genomic_DNA"/>
</dbReference>
<feature type="region of interest" description="Disordered" evidence="2">
    <location>
        <begin position="1273"/>
        <end position="1330"/>
    </location>
</feature>
<evidence type="ECO:0000313" key="5">
    <source>
        <dbReference type="EnsemblMetazoa" id="CapteP206927"/>
    </source>
</evidence>
<feature type="compositionally biased region" description="Basic residues" evidence="2">
    <location>
        <begin position="150"/>
        <end position="162"/>
    </location>
</feature>
<keyword evidence="6" id="KW-1185">Reference proteome</keyword>
<dbReference type="Gene3D" id="4.10.1000.10">
    <property type="entry name" value="Zinc finger, CCCH-type"/>
    <property type="match status" value="1"/>
</dbReference>
<dbReference type="OrthoDB" id="3247158at2759"/>
<dbReference type="EnsemblMetazoa" id="CapteT206927">
    <property type="protein sequence ID" value="CapteP206927"/>
    <property type="gene ID" value="CapteG206927"/>
</dbReference>
<name>R7V226_CAPTE</name>
<feature type="domain" description="C3H1-type" evidence="3">
    <location>
        <begin position="1213"/>
        <end position="1235"/>
    </location>
</feature>
<feature type="region of interest" description="Disordered" evidence="2">
    <location>
        <begin position="639"/>
        <end position="660"/>
    </location>
</feature>
<evidence type="ECO:0000256" key="2">
    <source>
        <dbReference type="SAM" id="MobiDB-lite"/>
    </source>
</evidence>
<dbReference type="HOGENOM" id="CLU_259131_0_0_1"/>
<feature type="region of interest" description="Disordered" evidence="2">
    <location>
        <begin position="819"/>
        <end position="854"/>
    </location>
</feature>
<keyword evidence="1" id="KW-0479">Metal-binding</keyword>
<gene>
    <name evidence="4" type="ORF">CAPTEDRAFT_206927</name>
</gene>
<dbReference type="GO" id="GO:0008270">
    <property type="term" value="F:zinc ion binding"/>
    <property type="evidence" value="ECO:0007669"/>
    <property type="project" value="UniProtKB-KW"/>
</dbReference>
<reference evidence="4 6" key="2">
    <citation type="journal article" date="2013" name="Nature">
        <title>Insights into bilaterian evolution from three spiralian genomes.</title>
        <authorList>
            <person name="Simakov O."/>
            <person name="Marletaz F."/>
            <person name="Cho S.J."/>
            <person name="Edsinger-Gonzales E."/>
            <person name="Havlak P."/>
            <person name="Hellsten U."/>
            <person name="Kuo D.H."/>
            <person name="Larsson T."/>
            <person name="Lv J."/>
            <person name="Arendt D."/>
            <person name="Savage R."/>
            <person name="Osoegawa K."/>
            <person name="de Jong P."/>
            <person name="Grimwood J."/>
            <person name="Chapman J.A."/>
            <person name="Shapiro H."/>
            <person name="Aerts A."/>
            <person name="Otillar R.P."/>
            <person name="Terry A.Y."/>
            <person name="Boore J.L."/>
            <person name="Grigoriev I.V."/>
            <person name="Lindberg D.R."/>
            <person name="Seaver E.C."/>
            <person name="Weisblat D.A."/>
            <person name="Putnam N.H."/>
            <person name="Rokhsar D.S."/>
        </authorList>
    </citation>
    <scope>NUCLEOTIDE SEQUENCE</scope>
    <source>
        <strain evidence="4 6">I ESC-2004</strain>
    </source>
</reference>
<feature type="compositionally biased region" description="Pro residues" evidence="2">
    <location>
        <begin position="840"/>
        <end position="854"/>
    </location>
</feature>
<feature type="region of interest" description="Disordered" evidence="2">
    <location>
        <begin position="226"/>
        <end position="256"/>
    </location>
</feature>
<sequence>MTPLTPLVAGIESLVDELYTKLQEQQAAQLDVSDAAVNCTHATPAVNDPYESSDSVISSSSEDPAERYYAAFPALSEKTAEFCLSVLCTPGEWAKMAKKPSPNQSLSEPEDAPLSPDKDEQKEAKKRSSCDCRSPHSVCPKKRIPSDLHKRQRRSHPKHPHHKRYCRQELFWPVPAHSVDQIKGKCIFQDVEPDTAHNHCSQHRVKTYRTSFFQWSALEIPPEKSREKKVVCPVPDDQDEEKGEEKESEMEQTADVEQGGVYEWFSTVDDVKEEDGPNLLACLADDPKMNSPPLGSPSLPPLLPPEWSRAPCKPEITRPDSCLEEDTSFFFDEGTTQMLLVDEVIFQRLVQAHPQRYNVEPSDKGHRLLISISKSDLKDEGHHYAYRHPAEEFDDVVADILRGVLFNDQQELENDRAVSTDGHSDVLDHMGEELCSKLNAVEVEREANRHLSLGNGAVRSVVVDNPLSPPGACRPMFEMGGEPIEITSDDEDLMDAMQLPCTYTEERASMNRGSSSSLASFSPPQIPFTVHLGGSPPRAVWPSDVHIDGMPPSCWSCNIPRRVSNGSVRARAAASGRAKVSASGRANVSASDRANVSASDRANASASGSDNISAGTFASVGTGDNANFNDFSVLWKLGSLLPPPPPPHPDGANAPSESLTSQQLGILQSLGDHMHRSDLRARLQQYWETNPSDEPLPQSVWPNRLYDQQLLSLSPDSTESSLVNESPADYSLFRDDPVLPPLSAIHQSSFRSSENSAFSRRRLPSQPLSYAYSMLPFIAAALGPVGSFNPHRLARVEHIYGADGSALLSHLGLDSQPRSVPISPNHHFRPIQTSTEVPGTPTPTPTPPPSPPPVAIGLPSPRRPNSVPVDEIESDVGPIESLDPYVGRCESLFGLRYAGYQSYKGFESSTFSSFIPSFRLQPEELGRGLQTGDEQSQEEALTKRVLQCAVSVLEPDVPPSGEQPSLEEISLHESLHESLLELSDGLQETLPDMDAENQQWVISAMANIWANFDGDLGGDRWPLQPDSAQPGAELVPVFGLDPALAEVWGEPAAIADRTEEPLAKAQHWGGVVSPSHEMRPSGHDMQPSGHEIQPAVSDLTPCTEPAVALEGATAGCSPTSPPVRRRLFSREYPQRGLEHNKGQMVIGHALHSSDLEEEWLANSEEYSVQVPGQRPKESGSAGRAKKPAYCTYFLEGHCKRTDCKYSHETGLITCRFWEQGACFKGVTCSFLHAYPLSHQHGGAEGVILEKEPLEEEEEEDIFANDGIMFEASPLKPIKNQKEENNSPEMSPLNRTFKERRYRRRDHDEDDGSSDVRRSLPINIPANRKGL</sequence>
<feature type="compositionally biased region" description="Low complexity" evidence="2">
    <location>
        <begin position="575"/>
        <end position="586"/>
    </location>
</feature>
<feature type="compositionally biased region" description="Acidic residues" evidence="2">
    <location>
        <begin position="236"/>
        <end position="254"/>
    </location>
</feature>
<feature type="region of interest" description="Disordered" evidence="2">
    <location>
        <begin position="575"/>
        <end position="612"/>
    </location>
</feature>
<keyword evidence="1" id="KW-0862">Zinc</keyword>
<evidence type="ECO:0000313" key="6">
    <source>
        <dbReference type="Proteomes" id="UP000014760"/>
    </source>
</evidence>
<reference evidence="5" key="3">
    <citation type="submission" date="2015-06" db="UniProtKB">
        <authorList>
            <consortium name="EnsemblMetazoa"/>
        </authorList>
    </citation>
    <scope>IDENTIFICATION</scope>
</reference>
<evidence type="ECO:0000256" key="1">
    <source>
        <dbReference type="PROSITE-ProRule" id="PRU00723"/>
    </source>
</evidence>
<keyword evidence="1" id="KW-0863">Zinc-finger</keyword>
<accession>R7V226</accession>
<dbReference type="SMART" id="SM00356">
    <property type="entry name" value="ZnF_C3H1"/>
    <property type="match status" value="2"/>
</dbReference>
<feature type="zinc finger region" description="C3H1-type" evidence="1">
    <location>
        <begin position="1184"/>
        <end position="1210"/>
    </location>
</feature>
<reference evidence="6" key="1">
    <citation type="submission" date="2012-12" db="EMBL/GenBank/DDBJ databases">
        <authorList>
            <person name="Hellsten U."/>
            <person name="Grimwood J."/>
            <person name="Chapman J.A."/>
            <person name="Shapiro H."/>
            <person name="Aerts A."/>
            <person name="Otillar R.P."/>
            <person name="Terry A.Y."/>
            <person name="Boore J.L."/>
            <person name="Simakov O."/>
            <person name="Marletaz F."/>
            <person name="Cho S.-J."/>
            <person name="Edsinger-Gonzales E."/>
            <person name="Havlak P."/>
            <person name="Kuo D.-H."/>
            <person name="Larsson T."/>
            <person name="Lv J."/>
            <person name="Arendt D."/>
            <person name="Savage R."/>
            <person name="Osoegawa K."/>
            <person name="de Jong P."/>
            <person name="Lindberg D.R."/>
            <person name="Seaver E.C."/>
            <person name="Weisblat D.A."/>
            <person name="Putnam N.H."/>
            <person name="Grigoriev I.V."/>
            <person name="Rokhsar D.S."/>
        </authorList>
    </citation>
    <scope>NUCLEOTIDE SEQUENCE</scope>
    <source>
        <strain evidence="6">I ESC-2004</strain>
    </source>
</reference>
<feature type="region of interest" description="Disordered" evidence="2">
    <location>
        <begin position="96"/>
        <end position="162"/>
    </location>
</feature>
<protein>
    <recommendedName>
        <fullName evidence="3">C3H1-type domain-containing protein</fullName>
    </recommendedName>
</protein>
<dbReference type="InterPro" id="IPR000571">
    <property type="entry name" value="Znf_CCCH"/>
</dbReference>
<feature type="compositionally biased region" description="Basic and acidic residues" evidence="2">
    <location>
        <begin position="116"/>
        <end position="134"/>
    </location>
</feature>
<proteinExistence type="predicted"/>